<evidence type="ECO:0000313" key="3">
    <source>
        <dbReference type="Proteomes" id="UP000826195"/>
    </source>
</evidence>
<keyword evidence="3" id="KW-1185">Reference proteome</keyword>
<reference evidence="2 3" key="1">
    <citation type="journal article" date="2021" name="J. Hered.">
        <title>A chromosome-level genome assembly of the parasitoid wasp, Cotesia glomerata (Hymenoptera: Braconidae).</title>
        <authorList>
            <person name="Pinto B.J."/>
            <person name="Weis J.J."/>
            <person name="Gamble T."/>
            <person name="Ode P.J."/>
            <person name="Paul R."/>
            <person name="Zaspel J.M."/>
        </authorList>
    </citation>
    <scope>NUCLEOTIDE SEQUENCE [LARGE SCALE GENOMIC DNA]</scope>
    <source>
        <strain evidence="2">CgM1</strain>
    </source>
</reference>
<dbReference type="AlphaFoldDB" id="A0AAV7HWB4"/>
<feature type="region of interest" description="Disordered" evidence="1">
    <location>
        <begin position="7"/>
        <end position="32"/>
    </location>
</feature>
<comment type="caution">
    <text evidence="2">The sequence shown here is derived from an EMBL/GenBank/DDBJ whole genome shotgun (WGS) entry which is preliminary data.</text>
</comment>
<proteinExistence type="predicted"/>
<feature type="compositionally biased region" description="Polar residues" evidence="1">
    <location>
        <begin position="7"/>
        <end position="21"/>
    </location>
</feature>
<accession>A0AAV7HWB4</accession>
<name>A0AAV7HWB4_COTGL</name>
<gene>
    <name evidence="2" type="ORF">KQX54_008347</name>
</gene>
<evidence type="ECO:0000313" key="2">
    <source>
        <dbReference type="EMBL" id="KAH0534781.1"/>
    </source>
</evidence>
<evidence type="ECO:0000256" key="1">
    <source>
        <dbReference type="SAM" id="MobiDB-lite"/>
    </source>
</evidence>
<sequence length="113" mass="12613">MINVIHESQTEIQLPRSTNGLTLHPPSATPPPKRKCMTASHAIHVSIHTTVGLFRMVAFERRDLPPLGDEKKFFLLAPARTDTARTKPMELNQSENGFACVLCNMLQNEKGFS</sequence>
<dbReference type="Proteomes" id="UP000826195">
    <property type="component" value="Unassembled WGS sequence"/>
</dbReference>
<organism evidence="2 3">
    <name type="scientific">Cotesia glomerata</name>
    <name type="common">Lepidopteran parasitic wasp</name>
    <name type="synonym">Apanteles glomeratus</name>
    <dbReference type="NCBI Taxonomy" id="32391"/>
    <lineage>
        <taxon>Eukaryota</taxon>
        <taxon>Metazoa</taxon>
        <taxon>Ecdysozoa</taxon>
        <taxon>Arthropoda</taxon>
        <taxon>Hexapoda</taxon>
        <taxon>Insecta</taxon>
        <taxon>Pterygota</taxon>
        <taxon>Neoptera</taxon>
        <taxon>Endopterygota</taxon>
        <taxon>Hymenoptera</taxon>
        <taxon>Apocrita</taxon>
        <taxon>Ichneumonoidea</taxon>
        <taxon>Braconidae</taxon>
        <taxon>Microgastrinae</taxon>
        <taxon>Cotesia</taxon>
    </lineage>
</organism>
<protein>
    <submittedName>
        <fullName evidence="2">Uncharacterized protein</fullName>
    </submittedName>
</protein>
<dbReference type="EMBL" id="JAHXZJ010002982">
    <property type="protein sequence ID" value="KAH0534781.1"/>
    <property type="molecule type" value="Genomic_DNA"/>
</dbReference>